<protein>
    <submittedName>
        <fullName evidence="1">Uncharacterized protein</fullName>
    </submittedName>
</protein>
<gene>
    <name evidence="1" type="ORF">EJ065_1086</name>
</gene>
<reference evidence="1 2" key="1">
    <citation type="submission" date="2018-12" db="EMBL/GenBank/DDBJ databases">
        <title>Complete Genome Sequence of the Corallopyronin A producing Myxobacterium Corallococcus coralloides B035.</title>
        <authorList>
            <person name="Bouhired S.M."/>
            <person name="Rupp O."/>
            <person name="Blom J."/>
            <person name="Schaeberle T.F."/>
            <person name="Kehraus S."/>
            <person name="Schiefer A."/>
            <person name="Pfarr K."/>
            <person name="Goesmann A."/>
            <person name="Hoerauf A."/>
            <person name="Koenig G.M."/>
        </authorList>
    </citation>
    <scope>NUCLEOTIDE SEQUENCE [LARGE SCALE GENOMIC DNA]</scope>
    <source>
        <strain evidence="1 2">B035</strain>
    </source>
</reference>
<accession>A0A410RLC2</accession>
<organism evidence="1 2">
    <name type="scientific">Corallococcus coralloides</name>
    <name type="common">Myxococcus coralloides</name>
    <dbReference type="NCBI Taxonomy" id="184914"/>
    <lineage>
        <taxon>Bacteria</taxon>
        <taxon>Pseudomonadati</taxon>
        <taxon>Myxococcota</taxon>
        <taxon>Myxococcia</taxon>
        <taxon>Myxococcales</taxon>
        <taxon>Cystobacterineae</taxon>
        <taxon>Myxococcaceae</taxon>
        <taxon>Corallococcus</taxon>
    </lineage>
</organism>
<dbReference type="RefSeq" id="WP_128794982.1">
    <property type="nucleotide sequence ID" value="NZ_CP034669.1"/>
</dbReference>
<evidence type="ECO:0000313" key="2">
    <source>
        <dbReference type="Proteomes" id="UP000288758"/>
    </source>
</evidence>
<proteinExistence type="predicted"/>
<dbReference type="EMBL" id="CP034669">
    <property type="protein sequence ID" value="QAT82691.1"/>
    <property type="molecule type" value="Genomic_DNA"/>
</dbReference>
<evidence type="ECO:0000313" key="1">
    <source>
        <dbReference type="EMBL" id="QAT82691.1"/>
    </source>
</evidence>
<name>A0A410RLC2_CORCK</name>
<dbReference type="Proteomes" id="UP000288758">
    <property type="component" value="Chromosome"/>
</dbReference>
<dbReference type="AlphaFoldDB" id="A0A410RLC2"/>
<sequence length="99" mass="10795">MNAARGERMMNLSTKRMWVLSLGVGALLWGGQAFAGVSCERRCAEDKMKFEKVCKEKAKNAQPFCTKVAGQAKDKCVNKCRTGKSGATTMEAPGEEHAH</sequence>